<name>A0A0F9CV46_9ZZZZ</name>
<evidence type="ECO:0000259" key="2">
    <source>
        <dbReference type="Pfam" id="PF00583"/>
    </source>
</evidence>
<protein>
    <recommendedName>
        <fullName evidence="2">N-acetyltransferase domain-containing protein</fullName>
    </recommendedName>
</protein>
<proteinExistence type="predicted"/>
<dbReference type="SUPFAM" id="SSF55729">
    <property type="entry name" value="Acyl-CoA N-acyltransferases (Nat)"/>
    <property type="match status" value="1"/>
</dbReference>
<dbReference type="Pfam" id="PF00583">
    <property type="entry name" value="Acetyltransf_1"/>
    <property type="match status" value="1"/>
</dbReference>
<gene>
    <name evidence="3" type="ORF">LCGC14_2278430</name>
</gene>
<comment type="caution">
    <text evidence="3">The sequence shown here is derived from an EMBL/GenBank/DDBJ whole genome shotgun (WGS) entry which is preliminary data.</text>
</comment>
<accession>A0A0F9CV46</accession>
<dbReference type="InterPro" id="IPR016181">
    <property type="entry name" value="Acyl_CoA_acyltransferase"/>
</dbReference>
<feature type="transmembrane region" description="Helical" evidence="1">
    <location>
        <begin position="179"/>
        <end position="197"/>
    </location>
</feature>
<keyword evidence="1" id="KW-0472">Membrane</keyword>
<feature type="transmembrane region" description="Helical" evidence="1">
    <location>
        <begin position="250"/>
        <end position="272"/>
    </location>
</feature>
<evidence type="ECO:0000256" key="1">
    <source>
        <dbReference type="SAM" id="Phobius"/>
    </source>
</evidence>
<dbReference type="Gene3D" id="3.40.630.30">
    <property type="match status" value="1"/>
</dbReference>
<feature type="domain" description="N-acetyltransferase" evidence="2">
    <location>
        <begin position="40"/>
        <end position="118"/>
    </location>
</feature>
<reference evidence="3" key="1">
    <citation type="journal article" date="2015" name="Nature">
        <title>Complex archaea that bridge the gap between prokaryotes and eukaryotes.</title>
        <authorList>
            <person name="Spang A."/>
            <person name="Saw J.H."/>
            <person name="Jorgensen S.L."/>
            <person name="Zaremba-Niedzwiedzka K."/>
            <person name="Martijn J."/>
            <person name="Lind A.E."/>
            <person name="van Eijk R."/>
            <person name="Schleper C."/>
            <person name="Guy L."/>
            <person name="Ettema T.J."/>
        </authorList>
    </citation>
    <scope>NUCLEOTIDE SEQUENCE</scope>
</reference>
<dbReference type="EMBL" id="LAZR01031644">
    <property type="protein sequence ID" value="KKL53139.1"/>
    <property type="molecule type" value="Genomic_DNA"/>
</dbReference>
<feature type="transmembrane region" description="Helical" evidence="1">
    <location>
        <begin position="217"/>
        <end position="238"/>
    </location>
</feature>
<dbReference type="InterPro" id="IPR000182">
    <property type="entry name" value="GNAT_dom"/>
</dbReference>
<dbReference type="GO" id="GO:0016747">
    <property type="term" value="F:acyltransferase activity, transferring groups other than amino-acyl groups"/>
    <property type="evidence" value="ECO:0007669"/>
    <property type="project" value="InterPro"/>
</dbReference>
<dbReference type="AlphaFoldDB" id="A0A0F9CV46"/>
<keyword evidence="1" id="KW-1133">Transmembrane helix</keyword>
<keyword evidence="1" id="KW-0812">Transmembrane</keyword>
<organism evidence="3">
    <name type="scientific">marine sediment metagenome</name>
    <dbReference type="NCBI Taxonomy" id="412755"/>
    <lineage>
        <taxon>unclassified sequences</taxon>
        <taxon>metagenomes</taxon>
        <taxon>ecological metagenomes</taxon>
    </lineage>
</organism>
<evidence type="ECO:0000313" key="3">
    <source>
        <dbReference type="EMBL" id="KKL53139.1"/>
    </source>
</evidence>
<sequence length="347" mass="39481">MRTYEILTEVPIMVSQEKYPFETESIRLLQQATMRPDAHRTEYEKGDLRIASSRDEILFVFIKDTAVGVIELTGVSENIEDLIGRQAWQALNAYVLPEHRNKKLGVMLYQHVLHRRKEAFAAGAAMTPSSRRVYSSLLKDPTVDVYALYSEDPYGELERFIMTLFTQRNNVKPVLRGKAFMMVVIFGLFATSTLLGMNWRQLTFSDSFSYGSLSFDLFWVSCFIFLCISNMPYFAFFTSVISFLHSSAQFGLSIFLSAFSVTDFTIGLVAVFSCTVGAKLRNRFNLLASTTFLRYDCLSHSVLSLTKNVLIRAGCWHSPAVGLFYNTSCAGLFNNKKSLREIYYANK</sequence>